<evidence type="ECO:0000256" key="4">
    <source>
        <dbReference type="ARBA" id="ARBA00022552"/>
    </source>
</evidence>
<dbReference type="Pfam" id="PF05739">
    <property type="entry name" value="SNARE"/>
    <property type="match status" value="1"/>
</dbReference>
<feature type="region of interest" description="Disordered" evidence="12">
    <location>
        <begin position="769"/>
        <end position="817"/>
    </location>
</feature>
<keyword evidence="13" id="KW-1133">Transmembrane helix</keyword>
<evidence type="ECO:0000256" key="12">
    <source>
        <dbReference type="SAM" id="MobiDB-lite"/>
    </source>
</evidence>
<dbReference type="InterPro" id="IPR000727">
    <property type="entry name" value="T_SNARE_dom"/>
</dbReference>
<dbReference type="FunFam" id="3.40.50.150:FF:000004">
    <property type="entry name" value="AdoMet-dependent rRNA methyltransferase SPB1"/>
    <property type="match status" value="1"/>
</dbReference>
<gene>
    <name evidence="15" type="ORF">SASPL_122428</name>
</gene>
<keyword evidence="4 10" id="KW-0698">rRNA processing</keyword>
<proteinExistence type="inferred from homology"/>
<feature type="domain" description="T-SNARE coiled-coil homology" evidence="14">
    <location>
        <begin position="1045"/>
        <end position="1107"/>
    </location>
</feature>
<dbReference type="Gene3D" id="3.40.50.150">
    <property type="entry name" value="Vaccinia Virus protein VP39"/>
    <property type="match status" value="1"/>
</dbReference>
<dbReference type="SMART" id="SM00503">
    <property type="entry name" value="SynN"/>
    <property type="match status" value="1"/>
</dbReference>
<dbReference type="SUPFAM" id="SSF53335">
    <property type="entry name" value="S-adenosyl-L-methionine-dependent methyltransferases"/>
    <property type="match status" value="1"/>
</dbReference>
<evidence type="ECO:0000256" key="13">
    <source>
        <dbReference type="SAM" id="Phobius"/>
    </source>
</evidence>
<feature type="region of interest" description="Disordered" evidence="12">
    <location>
        <begin position="419"/>
        <end position="521"/>
    </location>
</feature>
<dbReference type="GO" id="GO:0000466">
    <property type="term" value="P:maturation of 5.8S rRNA from tricistronic rRNA transcript (SSU-rRNA, 5.8S rRNA, LSU-rRNA)"/>
    <property type="evidence" value="ECO:0007669"/>
    <property type="project" value="TreeGrafter"/>
</dbReference>
<reference evidence="15" key="1">
    <citation type="submission" date="2018-01" db="EMBL/GenBank/DDBJ databases">
        <authorList>
            <person name="Mao J.F."/>
        </authorList>
    </citation>
    <scope>NUCLEOTIDE SEQUENCE</scope>
    <source>
        <strain evidence="15">Huo1</strain>
        <tissue evidence="15">Leaf</tissue>
    </source>
</reference>
<dbReference type="InterPro" id="IPR024576">
    <property type="entry name" value="rRNA_MeTfrase_Spb1_DUF3381"/>
</dbReference>
<dbReference type="HAMAP" id="MF_01547">
    <property type="entry name" value="RNA_methyltr_E"/>
    <property type="match status" value="1"/>
</dbReference>
<keyword evidence="13" id="KW-0472">Membrane</keyword>
<dbReference type="GO" id="GO:0008650">
    <property type="term" value="F:rRNA (uridine-2'-O-)-methyltransferase activity"/>
    <property type="evidence" value="ECO:0007669"/>
    <property type="project" value="TreeGrafter"/>
</dbReference>
<evidence type="ECO:0000256" key="9">
    <source>
        <dbReference type="ARBA" id="ARBA00023242"/>
    </source>
</evidence>
<keyword evidence="10" id="KW-0175">Coiled coil</keyword>
<feature type="compositionally biased region" description="Acidic residues" evidence="12">
    <location>
        <begin position="607"/>
        <end position="621"/>
    </location>
</feature>
<comment type="similarity">
    <text evidence="10">Belongs to the class I-like SAM-binding methyltransferase superfamily. RNA methyltransferase RlmE family. SPB1 subfamily.</text>
</comment>
<dbReference type="GO" id="GO:0000463">
    <property type="term" value="P:maturation of LSU-rRNA from tricistronic rRNA transcript (SSU-rRNA, 5.8S rRNA, LSU-rRNA)"/>
    <property type="evidence" value="ECO:0007669"/>
    <property type="project" value="TreeGrafter"/>
</dbReference>
<dbReference type="GO" id="GO:0005730">
    <property type="term" value="C:nucleolus"/>
    <property type="evidence" value="ECO:0007669"/>
    <property type="project" value="UniProtKB-SubCell"/>
</dbReference>
<dbReference type="InterPro" id="IPR029063">
    <property type="entry name" value="SAM-dependent_MTases_sf"/>
</dbReference>
<sequence length="1137" mass="127699">MGKVKGKHRLDKYYHFAKEHGYRSRAAWKLVQLDAKFRFLNSSRSVLDLCAAPGGWMQVCVERVPVGSLVVGVDLDPIRPVRGAVSLQEDITDPKCRAAVKRIMAENACSAFDLVLHDGSPNVGGAWAKEATSQNALVIDSVKLATELLAPKGNFVTKVFRSQDYTAVLYCLRQLFEKVEVDKPAASRSASAEIYVIGLKYKAPSKIDPRLLDFKHLFQGGKEPPKVVDVLRGTKQKRHRDGYEDGDTTLRKMSTASQFIWSDNPLEILGSVTSINFDDPDSLPLKDHTQTTEEVKALCEDLRVLGKQDFKHLLKWRILMRKALSPSEKATTAPSSVEEESKIDEDEKLLNEMEELTNAMDRKKKRGKKLVAKRLAKDKARKALGKQMDAIEDGYIDMELFSLSSIKEKKDLVAVDNNEFDDDAGEVGNSESESEGHAEESSHSDLDSEEERKRYDEQVENLLDEAYERFLTKKDGSTKQRKRSKQDYKDEQLLEGDEETVLHSDQDSDNEKGDHEANPLMVPLAEDELTQEEIAAKWFSQDVFMDGDEHEKLGNDDSEDEMQVDLPVKPPRVSAKKTEASPEQPVRQKKVDKVDDGFEVVPAPATDSDDSSSDESDDDDSIETKAEILACAKKMLSKKQREHMIDDAYNKYMFHDDGLPKWFLDEEKKHRVPVKPVTKEEIAAMKAQFKEINARPAKKVAEAKARKKRAAYKKLEKVRKKANTISDQADISDRSKGRMIESLYKKATATKKPQKEYVVAKKGVQVKGGKGKVVVDRRMKKDARKKGGKQKGKGSAAKGSTKGKGKAKGSKARLLIEDNKGSIKKTSSVESKIFSSPVSSLRIGKMNDLMTKSFLSYVDLKKQAMKDLESDVEMGQLDPSHELNLSKFFEEVGAVKAEMEEITNLLLHLQHLNEETKSAQSSKILRGLRDQINSDMVTVLRKAKIIKSRLESLDKSNVANRSISADYREGSHVDRTRTGVTHGLRVKLKDMMNDFQCLRERILQEHKEGAKARYCSATGEELSDEKFEKMILDGGVVADGKGGLFEENQQRHAVVTDLQKSLVELHQVFLDMAVMVDAQADNLNNIEENVVRAAKDVRGGTKELDHANRMKRKRVCACWIGVVVLVFLLVCLIAVFF</sequence>
<dbReference type="Pfam" id="PF00804">
    <property type="entry name" value="Syntaxin"/>
    <property type="match status" value="1"/>
</dbReference>
<dbReference type="PROSITE" id="PS50192">
    <property type="entry name" value="T_SNARE"/>
    <property type="match status" value="1"/>
</dbReference>
<feature type="compositionally biased region" description="Basic and acidic residues" evidence="12">
    <location>
        <begin position="466"/>
        <end position="478"/>
    </location>
</feature>
<dbReference type="GO" id="GO:0016192">
    <property type="term" value="P:vesicle-mediated transport"/>
    <property type="evidence" value="ECO:0007669"/>
    <property type="project" value="InterPro"/>
</dbReference>
<dbReference type="FunFam" id="1.20.58.70:FF:000003">
    <property type="entry name" value="Qa-SNARE, Sso1/Syntaxin1-type, SYP12A-group"/>
    <property type="match status" value="1"/>
</dbReference>
<dbReference type="Pfam" id="PF11861">
    <property type="entry name" value="DUF3381"/>
    <property type="match status" value="1"/>
</dbReference>
<keyword evidence="5 10" id="KW-0489">Methyltransferase</keyword>
<dbReference type="InterPro" id="IPR050082">
    <property type="entry name" value="RNA_methyltr_RlmE"/>
</dbReference>
<dbReference type="Pfam" id="PF01728">
    <property type="entry name" value="FtsJ"/>
    <property type="match status" value="1"/>
</dbReference>
<feature type="binding site" evidence="10">
    <location>
        <position position="118"/>
    </location>
    <ligand>
        <name>S-adenosyl-L-methionine</name>
        <dbReference type="ChEBI" id="CHEBI:59789"/>
    </ligand>
</feature>
<protein>
    <recommendedName>
        <fullName evidence="10">Putative rRNA methyltransferase</fullName>
        <ecNumber evidence="10">2.1.1.-</ecNumber>
    </recommendedName>
    <alternativeName>
        <fullName evidence="10">2'-O-ribose RNA methyltransferase SPB1 homolog</fullName>
    </alternativeName>
</protein>
<keyword evidence="9 10" id="KW-0539">Nucleus</keyword>
<comment type="catalytic activity">
    <reaction evidence="10">
        <text>a ribonucleotide in rRNA + S-adenosyl-L-methionine = a 2'-O-methylribonucleotide in rRNA + S-adenosyl-L-homocysteine + H(+)</text>
        <dbReference type="Rhea" id="RHEA:48628"/>
        <dbReference type="Rhea" id="RHEA-COMP:12164"/>
        <dbReference type="Rhea" id="RHEA-COMP:12165"/>
        <dbReference type="ChEBI" id="CHEBI:15378"/>
        <dbReference type="ChEBI" id="CHEBI:57856"/>
        <dbReference type="ChEBI" id="CHEBI:59789"/>
        <dbReference type="ChEBI" id="CHEBI:90675"/>
        <dbReference type="ChEBI" id="CHEBI:90676"/>
    </reaction>
</comment>
<evidence type="ECO:0000259" key="14">
    <source>
        <dbReference type="PROSITE" id="PS50192"/>
    </source>
</evidence>
<dbReference type="HAMAP" id="MF_03163">
    <property type="entry name" value="RNA_methyltr_E_SPB1"/>
    <property type="match status" value="1"/>
</dbReference>
<dbReference type="CDD" id="cd15848">
    <property type="entry name" value="SNARE_syntaxin1-like"/>
    <property type="match status" value="1"/>
</dbReference>
<keyword evidence="6 10" id="KW-0808">Transferase</keyword>
<dbReference type="InterPro" id="IPR006011">
    <property type="entry name" value="Syntaxin_N"/>
</dbReference>
<feature type="compositionally biased region" description="Basic residues" evidence="12">
    <location>
        <begin position="801"/>
        <end position="811"/>
    </location>
</feature>
<keyword evidence="16" id="KW-1185">Reference proteome</keyword>
<dbReference type="InterPro" id="IPR012920">
    <property type="entry name" value="rRNA_MeTfrase_SPB1-like_C"/>
</dbReference>
<evidence type="ECO:0000256" key="10">
    <source>
        <dbReference type="HAMAP-Rule" id="MF_03163"/>
    </source>
</evidence>
<feature type="binding site" evidence="10">
    <location>
        <position position="74"/>
    </location>
    <ligand>
        <name>S-adenosyl-L-methionine</name>
        <dbReference type="ChEBI" id="CHEBI:59789"/>
    </ligand>
</feature>
<feature type="active site" description="Proton acceptor" evidence="10">
    <location>
        <position position="158"/>
    </location>
</feature>
<feature type="compositionally biased region" description="Basic residues" evidence="12">
    <location>
        <begin position="780"/>
        <end position="792"/>
    </location>
</feature>
<dbReference type="PANTHER" id="PTHR10920">
    <property type="entry name" value="RIBOSOMAL RNA METHYLTRANSFERASE"/>
    <property type="match status" value="1"/>
</dbReference>
<dbReference type="InterPro" id="IPR002877">
    <property type="entry name" value="RNA_MeTrfase_FtsJ_dom"/>
</dbReference>
<dbReference type="InterPro" id="IPR010989">
    <property type="entry name" value="SNARE"/>
</dbReference>
<evidence type="ECO:0000313" key="16">
    <source>
        <dbReference type="Proteomes" id="UP000298416"/>
    </source>
</evidence>
<organism evidence="15">
    <name type="scientific">Salvia splendens</name>
    <name type="common">Scarlet sage</name>
    <dbReference type="NCBI Taxonomy" id="180675"/>
    <lineage>
        <taxon>Eukaryota</taxon>
        <taxon>Viridiplantae</taxon>
        <taxon>Streptophyta</taxon>
        <taxon>Embryophyta</taxon>
        <taxon>Tracheophyta</taxon>
        <taxon>Spermatophyta</taxon>
        <taxon>Magnoliopsida</taxon>
        <taxon>eudicotyledons</taxon>
        <taxon>Gunneridae</taxon>
        <taxon>Pentapetalae</taxon>
        <taxon>asterids</taxon>
        <taxon>lamiids</taxon>
        <taxon>Lamiales</taxon>
        <taxon>Lamiaceae</taxon>
        <taxon>Nepetoideae</taxon>
        <taxon>Mentheae</taxon>
        <taxon>Salviinae</taxon>
        <taxon>Salvia</taxon>
        <taxon>Salvia subgen. Calosphace</taxon>
        <taxon>core Calosphace</taxon>
    </lineage>
</organism>
<evidence type="ECO:0000256" key="7">
    <source>
        <dbReference type="ARBA" id="ARBA00022691"/>
    </source>
</evidence>
<feature type="coiled-coil region" evidence="10">
    <location>
        <begin position="336"/>
        <end position="373"/>
    </location>
</feature>
<feature type="region of interest" description="Disordered" evidence="12">
    <location>
        <begin position="540"/>
        <end position="625"/>
    </location>
</feature>
<evidence type="ECO:0000313" key="15">
    <source>
        <dbReference type="EMBL" id="KAG6415027.1"/>
    </source>
</evidence>
<dbReference type="Proteomes" id="UP000298416">
    <property type="component" value="Unassembled WGS sequence"/>
</dbReference>
<dbReference type="Gene3D" id="1.20.58.70">
    <property type="match status" value="1"/>
</dbReference>
<feature type="compositionally biased region" description="Basic and acidic residues" evidence="12">
    <location>
        <begin position="500"/>
        <end position="517"/>
    </location>
</feature>
<reference evidence="15" key="2">
    <citation type="submission" date="2020-08" db="EMBL/GenBank/DDBJ databases">
        <title>Plant Genome Project.</title>
        <authorList>
            <person name="Zhang R.-G."/>
        </authorList>
    </citation>
    <scope>NUCLEOTIDE SEQUENCE</scope>
    <source>
        <strain evidence="15">Huo1</strain>
        <tissue evidence="15">Leaf</tissue>
    </source>
</reference>
<name>A0A8X8XLK0_SALSN</name>
<evidence type="ECO:0000256" key="3">
    <source>
        <dbReference type="ARBA" id="ARBA00022517"/>
    </source>
</evidence>
<feature type="binding site" evidence="10">
    <location>
        <position position="56"/>
    </location>
    <ligand>
        <name>S-adenosyl-L-methionine</name>
        <dbReference type="ChEBI" id="CHEBI:59789"/>
    </ligand>
</feature>
<feature type="compositionally biased region" description="Basic and acidic residues" evidence="12">
    <location>
        <begin position="434"/>
        <end position="457"/>
    </location>
</feature>
<dbReference type="PANTHER" id="PTHR10920:SF13">
    <property type="entry name" value="PRE-RRNA 2'-O-RIBOSE RNA METHYLTRANSFERASE FTSJ3"/>
    <property type="match status" value="1"/>
</dbReference>
<keyword evidence="13" id="KW-0812">Transmembrane</keyword>
<keyword evidence="8" id="KW-0813">Transport</keyword>
<evidence type="ECO:0000256" key="6">
    <source>
        <dbReference type="ARBA" id="ARBA00022679"/>
    </source>
</evidence>
<feature type="binding site" evidence="10">
    <location>
        <position position="90"/>
    </location>
    <ligand>
        <name>S-adenosyl-L-methionine</name>
        <dbReference type="ChEBI" id="CHEBI:59789"/>
    </ligand>
</feature>
<keyword evidence="7 10" id="KW-0949">S-adenosyl-L-methionine</keyword>
<feature type="transmembrane region" description="Helical" evidence="13">
    <location>
        <begin position="1116"/>
        <end position="1136"/>
    </location>
</feature>
<comment type="function">
    <text evidence="10">Probable methyltransferase involved in the maturation of rRNA and in the biogenesis of ribosomal subunits.</text>
</comment>
<dbReference type="InterPro" id="IPR028589">
    <property type="entry name" value="SPB1-like"/>
</dbReference>
<dbReference type="GO" id="GO:0005484">
    <property type="term" value="F:SNAP receptor activity"/>
    <property type="evidence" value="ECO:0007669"/>
    <property type="project" value="InterPro"/>
</dbReference>
<comment type="similarity">
    <text evidence="2 11">Belongs to the syntaxin family.</text>
</comment>
<dbReference type="InterPro" id="IPR015507">
    <property type="entry name" value="rRNA-MeTfrase_E"/>
</dbReference>
<evidence type="ECO:0000256" key="8">
    <source>
        <dbReference type="ARBA" id="ARBA00022927"/>
    </source>
</evidence>
<dbReference type="Pfam" id="PF07780">
    <property type="entry name" value="Spb1_C"/>
    <property type="match status" value="1"/>
</dbReference>
<dbReference type="GO" id="GO:0016435">
    <property type="term" value="F:rRNA (guanine) methyltransferase activity"/>
    <property type="evidence" value="ECO:0007669"/>
    <property type="project" value="TreeGrafter"/>
</dbReference>
<dbReference type="GO" id="GO:0006886">
    <property type="term" value="P:intracellular protein transport"/>
    <property type="evidence" value="ECO:0007669"/>
    <property type="project" value="InterPro"/>
</dbReference>
<dbReference type="SMART" id="SM00397">
    <property type="entry name" value="t_SNARE"/>
    <property type="match status" value="1"/>
</dbReference>
<keyword evidence="3 10" id="KW-0690">Ribosome biogenesis</keyword>
<accession>A0A8X8XLK0</accession>
<comment type="subcellular location">
    <subcellularLocation>
        <location evidence="1 10">Nucleus</location>
        <location evidence="1 10">Nucleolus</location>
    </subcellularLocation>
</comment>
<keyword evidence="8" id="KW-0653">Protein transport</keyword>
<dbReference type="PROSITE" id="PS00914">
    <property type="entry name" value="SYNTAXIN"/>
    <property type="match status" value="1"/>
</dbReference>
<comment type="caution">
    <text evidence="15">The sequence shown here is derived from an EMBL/GenBank/DDBJ whole genome shotgun (WGS) entry which is preliminary data.</text>
</comment>
<evidence type="ECO:0000256" key="2">
    <source>
        <dbReference type="ARBA" id="ARBA00009063"/>
    </source>
</evidence>
<dbReference type="InterPro" id="IPR006012">
    <property type="entry name" value="Syntaxin/epimorphin_CS"/>
</dbReference>
<dbReference type="GO" id="GO:0016020">
    <property type="term" value="C:membrane"/>
    <property type="evidence" value="ECO:0007669"/>
    <property type="project" value="InterPro"/>
</dbReference>
<dbReference type="Gene3D" id="1.20.5.110">
    <property type="match status" value="1"/>
</dbReference>
<dbReference type="GO" id="GO:0030687">
    <property type="term" value="C:preribosome, large subunit precursor"/>
    <property type="evidence" value="ECO:0007669"/>
    <property type="project" value="TreeGrafter"/>
</dbReference>
<dbReference type="EC" id="2.1.1.-" evidence="10"/>
<evidence type="ECO:0000256" key="5">
    <source>
        <dbReference type="ARBA" id="ARBA00022603"/>
    </source>
</evidence>
<dbReference type="AlphaFoldDB" id="A0A8X8XLK0"/>
<feature type="binding site" evidence="10">
    <location>
        <position position="54"/>
    </location>
    <ligand>
        <name>S-adenosyl-L-methionine</name>
        <dbReference type="ChEBI" id="CHEBI:59789"/>
    </ligand>
</feature>
<evidence type="ECO:0000256" key="11">
    <source>
        <dbReference type="RuleBase" id="RU003858"/>
    </source>
</evidence>
<dbReference type="EMBL" id="PNBA02000008">
    <property type="protein sequence ID" value="KAG6415027.1"/>
    <property type="molecule type" value="Genomic_DNA"/>
</dbReference>
<dbReference type="SUPFAM" id="SSF47661">
    <property type="entry name" value="t-snare proteins"/>
    <property type="match status" value="1"/>
</dbReference>
<evidence type="ECO:0000256" key="1">
    <source>
        <dbReference type="ARBA" id="ARBA00004604"/>
    </source>
</evidence>